<dbReference type="HOGENOM" id="CLU_1836412_0_0_1"/>
<proteinExistence type="predicted"/>
<evidence type="ECO:0000313" key="2">
    <source>
        <dbReference type="Proteomes" id="UP000054279"/>
    </source>
</evidence>
<evidence type="ECO:0000313" key="1">
    <source>
        <dbReference type="EMBL" id="KIJ34438.1"/>
    </source>
</evidence>
<reference evidence="1 2" key="1">
    <citation type="submission" date="2014-06" db="EMBL/GenBank/DDBJ databases">
        <title>Evolutionary Origins and Diversification of the Mycorrhizal Mutualists.</title>
        <authorList>
            <consortium name="DOE Joint Genome Institute"/>
            <consortium name="Mycorrhizal Genomics Consortium"/>
            <person name="Kohler A."/>
            <person name="Kuo A."/>
            <person name="Nagy L.G."/>
            <person name="Floudas D."/>
            <person name="Copeland A."/>
            <person name="Barry K.W."/>
            <person name="Cichocki N."/>
            <person name="Veneault-Fourrey C."/>
            <person name="LaButti K."/>
            <person name="Lindquist E.A."/>
            <person name="Lipzen A."/>
            <person name="Lundell T."/>
            <person name="Morin E."/>
            <person name="Murat C."/>
            <person name="Riley R."/>
            <person name="Ohm R."/>
            <person name="Sun H."/>
            <person name="Tunlid A."/>
            <person name="Henrissat B."/>
            <person name="Grigoriev I.V."/>
            <person name="Hibbett D.S."/>
            <person name="Martin F."/>
        </authorList>
    </citation>
    <scope>NUCLEOTIDE SEQUENCE [LARGE SCALE GENOMIC DNA]</scope>
    <source>
        <strain evidence="1 2">SS14</strain>
    </source>
</reference>
<organism evidence="1 2">
    <name type="scientific">Sphaerobolus stellatus (strain SS14)</name>
    <dbReference type="NCBI Taxonomy" id="990650"/>
    <lineage>
        <taxon>Eukaryota</taxon>
        <taxon>Fungi</taxon>
        <taxon>Dikarya</taxon>
        <taxon>Basidiomycota</taxon>
        <taxon>Agaricomycotina</taxon>
        <taxon>Agaricomycetes</taxon>
        <taxon>Phallomycetidae</taxon>
        <taxon>Geastrales</taxon>
        <taxon>Sphaerobolaceae</taxon>
        <taxon>Sphaerobolus</taxon>
    </lineage>
</organism>
<protein>
    <submittedName>
        <fullName evidence="1">Unplaced genomic scaffold SPHSTscaffold_124, whole genome shotgun sequence</fullName>
    </submittedName>
</protein>
<gene>
    <name evidence="1" type="ORF">M422DRAFT_51994</name>
</gene>
<dbReference type="Proteomes" id="UP000054279">
    <property type="component" value="Unassembled WGS sequence"/>
</dbReference>
<dbReference type="EMBL" id="KN837199">
    <property type="protein sequence ID" value="KIJ34438.1"/>
    <property type="molecule type" value="Genomic_DNA"/>
</dbReference>
<keyword evidence="2" id="KW-1185">Reference proteome</keyword>
<sequence length="140" mass="15658">MTAATIGADINIKFSSKLEKLTDGNWIKWSREVRMALRAQRAYKCSSENTWLEVNDQIVGALGTIVDEPFQRELDSIINAKKAWDKLREKTQPKGLISKLENMQVAIKNRFSLGTPVSSTIIEIRDSLSAVFENGARTSG</sequence>
<dbReference type="AlphaFoldDB" id="A0A0C9TVU9"/>
<name>A0A0C9TVU9_SPHS4</name>
<dbReference type="OrthoDB" id="10431666at2759"/>
<accession>A0A0C9TVU9</accession>